<sequence length="98" mass="10800">MQQQPTKLAPLPPKHGERKRPEISNPTPIRTTFPAYNGAKRAAPPRPRDLPPALPRPSDTSPSPDPASIGSMSSLHEIIKVHIFDVISESKLPYIISY</sequence>
<dbReference type="Proteomes" id="UP001162156">
    <property type="component" value="Unassembled WGS sequence"/>
</dbReference>
<comment type="caution">
    <text evidence="2">The sequence shown here is derived from an EMBL/GenBank/DDBJ whole genome shotgun (WGS) entry which is preliminary data.</text>
</comment>
<name>A0AAV8ZJN6_9CUCU</name>
<proteinExistence type="predicted"/>
<organism evidence="2 3">
    <name type="scientific">Rhamnusium bicolor</name>
    <dbReference type="NCBI Taxonomy" id="1586634"/>
    <lineage>
        <taxon>Eukaryota</taxon>
        <taxon>Metazoa</taxon>
        <taxon>Ecdysozoa</taxon>
        <taxon>Arthropoda</taxon>
        <taxon>Hexapoda</taxon>
        <taxon>Insecta</taxon>
        <taxon>Pterygota</taxon>
        <taxon>Neoptera</taxon>
        <taxon>Endopterygota</taxon>
        <taxon>Coleoptera</taxon>
        <taxon>Polyphaga</taxon>
        <taxon>Cucujiformia</taxon>
        <taxon>Chrysomeloidea</taxon>
        <taxon>Cerambycidae</taxon>
        <taxon>Lepturinae</taxon>
        <taxon>Rhagiini</taxon>
        <taxon>Rhamnusium</taxon>
    </lineage>
</organism>
<evidence type="ECO:0000256" key="1">
    <source>
        <dbReference type="SAM" id="MobiDB-lite"/>
    </source>
</evidence>
<dbReference type="EMBL" id="JANEYF010001522">
    <property type="protein sequence ID" value="KAJ8963638.1"/>
    <property type="molecule type" value="Genomic_DNA"/>
</dbReference>
<keyword evidence="3" id="KW-1185">Reference proteome</keyword>
<protein>
    <submittedName>
        <fullName evidence="2">Uncharacterized protein</fullName>
    </submittedName>
</protein>
<evidence type="ECO:0000313" key="2">
    <source>
        <dbReference type="EMBL" id="KAJ8963638.1"/>
    </source>
</evidence>
<reference evidence="2" key="1">
    <citation type="journal article" date="2023" name="Insect Mol. Biol.">
        <title>Genome sequencing provides insights into the evolution of gene families encoding plant cell wall-degrading enzymes in longhorned beetles.</title>
        <authorList>
            <person name="Shin N.R."/>
            <person name="Okamura Y."/>
            <person name="Kirsch R."/>
            <person name="Pauchet Y."/>
        </authorList>
    </citation>
    <scope>NUCLEOTIDE SEQUENCE</scope>
    <source>
        <strain evidence="2">RBIC_L_NR</strain>
    </source>
</reference>
<accession>A0AAV8ZJN6</accession>
<evidence type="ECO:0000313" key="3">
    <source>
        <dbReference type="Proteomes" id="UP001162156"/>
    </source>
</evidence>
<feature type="region of interest" description="Disordered" evidence="1">
    <location>
        <begin position="1"/>
        <end position="71"/>
    </location>
</feature>
<feature type="compositionally biased region" description="Low complexity" evidence="1">
    <location>
        <begin position="56"/>
        <end position="68"/>
    </location>
</feature>
<gene>
    <name evidence="2" type="ORF">NQ314_005485</name>
</gene>
<dbReference type="AlphaFoldDB" id="A0AAV8ZJN6"/>